<keyword evidence="11" id="KW-1185">Reference proteome</keyword>
<dbReference type="PROSITE" id="PS00086">
    <property type="entry name" value="CYTOCHROME_P450"/>
    <property type="match status" value="1"/>
</dbReference>
<evidence type="ECO:0000256" key="1">
    <source>
        <dbReference type="ARBA" id="ARBA00004370"/>
    </source>
</evidence>
<evidence type="ECO:0000256" key="2">
    <source>
        <dbReference type="ARBA" id="ARBA00010617"/>
    </source>
</evidence>
<keyword evidence="9" id="KW-0812">Transmembrane</keyword>
<dbReference type="GO" id="GO:0016020">
    <property type="term" value="C:membrane"/>
    <property type="evidence" value="ECO:0007669"/>
    <property type="project" value="UniProtKB-SubCell"/>
</dbReference>
<evidence type="ECO:0000256" key="9">
    <source>
        <dbReference type="SAM" id="Phobius"/>
    </source>
</evidence>
<evidence type="ECO:0000256" key="6">
    <source>
        <dbReference type="ARBA" id="ARBA00023136"/>
    </source>
</evidence>
<keyword evidence="6 9" id="KW-0472">Membrane</keyword>
<keyword evidence="4 8" id="KW-0560">Oxidoreductase</keyword>
<dbReference type="EMBL" id="JAODUO010000654">
    <property type="protein sequence ID" value="KAK2176570.1"/>
    <property type="molecule type" value="Genomic_DNA"/>
</dbReference>
<comment type="cofactor">
    <cofactor evidence="7">
        <name>heme</name>
        <dbReference type="ChEBI" id="CHEBI:30413"/>
    </cofactor>
</comment>
<dbReference type="Proteomes" id="UP001209878">
    <property type="component" value="Unassembled WGS sequence"/>
</dbReference>
<comment type="similarity">
    <text evidence="2 8">Belongs to the cytochrome P450 family.</text>
</comment>
<comment type="subcellular location">
    <subcellularLocation>
        <location evidence="1">Membrane</location>
    </subcellularLocation>
</comment>
<accession>A0AAD9KSK9</accession>
<keyword evidence="3 7" id="KW-0479">Metal-binding</keyword>
<dbReference type="PANTHER" id="PTHR24300:SF403">
    <property type="entry name" value="CYTOCHROME P450 306A1"/>
    <property type="match status" value="1"/>
</dbReference>
<evidence type="ECO:0000256" key="7">
    <source>
        <dbReference type="PIRSR" id="PIRSR602401-1"/>
    </source>
</evidence>
<name>A0AAD9KSK9_RIDPI</name>
<keyword evidence="8" id="KW-0503">Monooxygenase</keyword>
<dbReference type="GO" id="GO:0006805">
    <property type="term" value="P:xenobiotic metabolic process"/>
    <property type="evidence" value="ECO:0007669"/>
    <property type="project" value="TreeGrafter"/>
</dbReference>
<proteinExistence type="inferred from homology"/>
<dbReference type="GO" id="GO:0016712">
    <property type="term" value="F:oxidoreductase activity, acting on paired donors, with incorporation or reduction of molecular oxygen, reduced flavin or flavoprotein as one donor, and incorporation of one atom of oxygen"/>
    <property type="evidence" value="ECO:0007669"/>
    <property type="project" value="TreeGrafter"/>
</dbReference>
<feature type="transmembrane region" description="Helical" evidence="9">
    <location>
        <begin position="7"/>
        <end position="30"/>
    </location>
</feature>
<dbReference type="AlphaFoldDB" id="A0AAD9KSK9"/>
<feature type="binding site" description="axial binding residue" evidence="7">
    <location>
        <position position="446"/>
    </location>
    <ligand>
        <name>heme</name>
        <dbReference type="ChEBI" id="CHEBI:30413"/>
    </ligand>
    <ligandPart>
        <name>Fe</name>
        <dbReference type="ChEBI" id="CHEBI:18248"/>
    </ligandPart>
</feature>
<dbReference type="InterPro" id="IPR017972">
    <property type="entry name" value="Cyt_P450_CS"/>
</dbReference>
<dbReference type="Pfam" id="PF00067">
    <property type="entry name" value="p450"/>
    <property type="match status" value="1"/>
</dbReference>
<evidence type="ECO:0000256" key="8">
    <source>
        <dbReference type="RuleBase" id="RU000461"/>
    </source>
</evidence>
<dbReference type="GO" id="GO:0005737">
    <property type="term" value="C:cytoplasm"/>
    <property type="evidence" value="ECO:0007669"/>
    <property type="project" value="TreeGrafter"/>
</dbReference>
<dbReference type="GO" id="GO:0020037">
    <property type="term" value="F:heme binding"/>
    <property type="evidence" value="ECO:0007669"/>
    <property type="project" value="InterPro"/>
</dbReference>
<evidence type="ECO:0000256" key="4">
    <source>
        <dbReference type="ARBA" id="ARBA00023002"/>
    </source>
</evidence>
<dbReference type="GO" id="GO:0008395">
    <property type="term" value="F:steroid hydroxylase activity"/>
    <property type="evidence" value="ECO:0007669"/>
    <property type="project" value="TreeGrafter"/>
</dbReference>
<dbReference type="PRINTS" id="PR00385">
    <property type="entry name" value="P450"/>
</dbReference>
<keyword evidence="5 7" id="KW-0408">Iron</keyword>
<keyword evidence="9" id="KW-1133">Transmembrane helix</keyword>
<dbReference type="InterPro" id="IPR050182">
    <property type="entry name" value="Cytochrome_P450_fam2"/>
</dbReference>
<evidence type="ECO:0000313" key="10">
    <source>
        <dbReference type="EMBL" id="KAK2176570.1"/>
    </source>
</evidence>
<protein>
    <recommendedName>
        <fullName evidence="12">Cytochrome P450</fullName>
    </recommendedName>
</protein>
<organism evidence="10 11">
    <name type="scientific">Ridgeia piscesae</name>
    <name type="common">Tubeworm</name>
    <dbReference type="NCBI Taxonomy" id="27915"/>
    <lineage>
        <taxon>Eukaryota</taxon>
        <taxon>Metazoa</taxon>
        <taxon>Spiralia</taxon>
        <taxon>Lophotrochozoa</taxon>
        <taxon>Annelida</taxon>
        <taxon>Polychaeta</taxon>
        <taxon>Sedentaria</taxon>
        <taxon>Canalipalpata</taxon>
        <taxon>Sabellida</taxon>
        <taxon>Siboglinidae</taxon>
        <taxon>Ridgeia</taxon>
    </lineage>
</organism>
<dbReference type="GO" id="GO:0005506">
    <property type="term" value="F:iron ion binding"/>
    <property type="evidence" value="ECO:0007669"/>
    <property type="project" value="InterPro"/>
</dbReference>
<sequence length="500" mass="57173">MAAFTAWVEYIDTSTVLIFLVVFLCALWLLSSSDGPTNWPPGPKAWPLIGNADLFWNNDHVYMSFVELAKKYGEICHLCLGPRGHLVVLTGHEVIREAFVEKGEYFSNRPTFIPLVKYTTNGKGIVMQHGPHHKLLRRFTLKALRDFGVGKSSLEEKIKEEVQIVLAEFDAQQDVPFDPKQLFDKAVSNIICSIIFGQRYSYDNEEFQHLLSAMNYTFENSGPRNAAAAWLPGPLALTFFPKFRKFIEVDRQTKDFVRERIAEHRETFDEENVRDFIDMYLKAEKDGEETGALTDENIFQVIVDLFLAGTETTSTTLHWGLLYLIHNPDVQRKCRQEILQVVGQDRLPEMKDKGKLPFTEAAILETQRLGSIAPTAVVHTVSEPIKFRGYDLAKDTFVLPNLYQSHTDPAIWEDPFAFNPDRWLDENNKLKNNPAFMPFSVGRRMCLGDSLAKMEMFLFFTTLLQRFDFGMVDADNPPSTEGFQGITRSPPKYELLTSRA</sequence>
<gene>
    <name evidence="10" type="ORF">NP493_655g00023</name>
</gene>
<evidence type="ECO:0000256" key="3">
    <source>
        <dbReference type="ARBA" id="ARBA00022723"/>
    </source>
</evidence>
<dbReference type="PANTHER" id="PTHR24300">
    <property type="entry name" value="CYTOCHROME P450 508A4-RELATED"/>
    <property type="match status" value="1"/>
</dbReference>
<keyword evidence="7 8" id="KW-0349">Heme</keyword>
<dbReference type="SUPFAM" id="SSF48264">
    <property type="entry name" value="Cytochrome P450"/>
    <property type="match status" value="1"/>
</dbReference>
<dbReference type="Gene3D" id="1.10.630.10">
    <property type="entry name" value="Cytochrome P450"/>
    <property type="match status" value="1"/>
</dbReference>
<evidence type="ECO:0008006" key="12">
    <source>
        <dbReference type="Google" id="ProtNLM"/>
    </source>
</evidence>
<evidence type="ECO:0000313" key="11">
    <source>
        <dbReference type="Proteomes" id="UP001209878"/>
    </source>
</evidence>
<comment type="caution">
    <text evidence="10">The sequence shown here is derived from an EMBL/GenBank/DDBJ whole genome shotgun (WGS) entry which is preliminary data.</text>
</comment>
<dbReference type="InterPro" id="IPR036396">
    <property type="entry name" value="Cyt_P450_sf"/>
</dbReference>
<dbReference type="GO" id="GO:0006082">
    <property type="term" value="P:organic acid metabolic process"/>
    <property type="evidence" value="ECO:0007669"/>
    <property type="project" value="TreeGrafter"/>
</dbReference>
<dbReference type="InterPro" id="IPR001128">
    <property type="entry name" value="Cyt_P450"/>
</dbReference>
<reference evidence="10" key="1">
    <citation type="journal article" date="2023" name="Mol. Biol. Evol.">
        <title>Third-Generation Sequencing Reveals the Adaptive Role of the Epigenome in Three Deep-Sea Polychaetes.</title>
        <authorList>
            <person name="Perez M."/>
            <person name="Aroh O."/>
            <person name="Sun Y."/>
            <person name="Lan Y."/>
            <person name="Juniper S.K."/>
            <person name="Young C.R."/>
            <person name="Angers B."/>
            <person name="Qian P.Y."/>
        </authorList>
    </citation>
    <scope>NUCLEOTIDE SEQUENCE</scope>
    <source>
        <strain evidence="10">R07B-5</strain>
    </source>
</reference>
<dbReference type="FunFam" id="1.10.630.10:FF:000004">
    <property type="entry name" value="cytochrome P450 2D15 isoform X1"/>
    <property type="match status" value="1"/>
</dbReference>
<dbReference type="PRINTS" id="PR00463">
    <property type="entry name" value="EP450I"/>
</dbReference>
<dbReference type="InterPro" id="IPR002401">
    <property type="entry name" value="Cyt_P450_E_grp-I"/>
</dbReference>
<evidence type="ECO:0000256" key="5">
    <source>
        <dbReference type="ARBA" id="ARBA00023004"/>
    </source>
</evidence>